<dbReference type="AlphaFoldDB" id="A0A323UXN9"/>
<evidence type="ECO:0000313" key="2">
    <source>
        <dbReference type="Proteomes" id="UP000248259"/>
    </source>
</evidence>
<proteinExistence type="predicted"/>
<dbReference type="Proteomes" id="UP000248259">
    <property type="component" value="Unassembled WGS sequence"/>
</dbReference>
<organism evidence="1 2">
    <name type="scientific">Parazoarcus communis SWub3 = DSM 12120</name>
    <dbReference type="NCBI Taxonomy" id="1121029"/>
    <lineage>
        <taxon>Bacteria</taxon>
        <taxon>Pseudomonadati</taxon>
        <taxon>Pseudomonadota</taxon>
        <taxon>Betaproteobacteria</taxon>
        <taxon>Rhodocyclales</taxon>
        <taxon>Zoogloeaceae</taxon>
        <taxon>Parazoarcus</taxon>
    </lineage>
</organism>
<gene>
    <name evidence="1" type="ORF">DNK49_12275</name>
</gene>
<keyword evidence="2" id="KW-1185">Reference proteome</keyword>
<comment type="caution">
    <text evidence="1">The sequence shown here is derived from an EMBL/GenBank/DDBJ whole genome shotgun (WGS) entry which is preliminary data.</text>
</comment>
<sequence>MEPRNTTSATVVRTLQKGKVLQLHTADAVCISQDSRDLAELLSALHKRALVGDAEGALVVVVDKDGQWHAHIAGHLARNDHLQLSIISQLFGMAIRAPLVGRIEG</sequence>
<reference evidence="1 2" key="1">
    <citation type="submission" date="2018-06" db="EMBL/GenBank/DDBJ databases">
        <title>Azoarcus communis strain SWub3 genome.</title>
        <authorList>
            <person name="Zorraquino Salvo V."/>
            <person name="Toubiana D."/>
            <person name="Blumwald E."/>
        </authorList>
    </citation>
    <scope>NUCLEOTIDE SEQUENCE [LARGE SCALE GENOMIC DNA]</scope>
    <source>
        <strain evidence="1 2">SWub3</strain>
    </source>
</reference>
<protein>
    <submittedName>
        <fullName evidence="1">Uncharacterized protein</fullName>
    </submittedName>
</protein>
<accession>A0A323UXN9</accession>
<dbReference type="EMBL" id="QKOE01000007">
    <property type="protein sequence ID" value="PZA16420.1"/>
    <property type="molecule type" value="Genomic_DNA"/>
</dbReference>
<dbReference type="RefSeq" id="WP_110524922.1">
    <property type="nucleotide sequence ID" value="NZ_QKOE01000007.1"/>
</dbReference>
<name>A0A323UXN9_9RHOO</name>
<evidence type="ECO:0000313" key="1">
    <source>
        <dbReference type="EMBL" id="PZA16420.1"/>
    </source>
</evidence>